<accession>A0A2P2PTN1</accession>
<name>A0A2P2PTN1_RHIMU</name>
<proteinExistence type="predicted"/>
<dbReference type="EMBL" id="GGEC01077593">
    <property type="protein sequence ID" value="MBX58077.1"/>
    <property type="molecule type" value="Transcribed_RNA"/>
</dbReference>
<dbReference type="AlphaFoldDB" id="A0A2P2PTN1"/>
<sequence>MGEGFGINACYKINKA</sequence>
<evidence type="ECO:0000313" key="1">
    <source>
        <dbReference type="EMBL" id="MBX58077.1"/>
    </source>
</evidence>
<reference evidence="1" key="1">
    <citation type="submission" date="2018-02" db="EMBL/GenBank/DDBJ databases">
        <title>Rhizophora mucronata_Transcriptome.</title>
        <authorList>
            <person name="Meera S.P."/>
            <person name="Sreeshan A."/>
            <person name="Augustine A."/>
        </authorList>
    </citation>
    <scope>NUCLEOTIDE SEQUENCE</scope>
    <source>
        <tissue evidence="1">Leaf</tissue>
    </source>
</reference>
<protein>
    <submittedName>
        <fullName evidence="1">Uncharacterized protein</fullName>
    </submittedName>
</protein>
<organism evidence="1">
    <name type="scientific">Rhizophora mucronata</name>
    <name type="common">Asiatic mangrove</name>
    <dbReference type="NCBI Taxonomy" id="61149"/>
    <lineage>
        <taxon>Eukaryota</taxon>
        <taxon>Viridiplantae</taxon>
        <taxon>Streptophyta</taxon>
        <taxon>Embryophyta</taxon>
        <taxon>Tracheophyta</taxon>
        <taxon>Spermatophyta</taxon>
        <taxon>Magnoliopsida</taxon>
        <taxon>eudicotyledons</taxon>
        <taxon>Gunneridae</taxon>
        <taxon>Pentapetalae</taxon>
        <taxon>rosids</taxon>
        <taxon>fabids</taxon>
        <taxon>Malpighiales</taxon>
        <taxon>Rhizophoraceae</taxon>
        <taxon>Rhizophora</taxon>
    </lineage>
</organism>